<comment type="caution">
    <text evidence="1">The sequence shown here is derived from an EMBL/GenBank/DDBJ whole genome shotgun (WGS) entry which is preliminary data.</text>
</comment>
<sequence>EQGEDDDGEAAAGNRLAHLLGLLGVNNVLVVVSRYFGGVKLGPSRFKYINQAARDALEIGGFVDSPDRGKRPKR</sequence>
<reference evidence="1" key="1">
    <citation type="submission" date="2021-02" db="EMBL/GenBank/DDBJ databases">
        <authorList>
            <consortium name="DOE Joint Genome Institute"/>
            <person name="Ahrendt S."/>
            <person name="Looney B.P."/>
            <person name="Miyauchi S."/>
            <person name="Morin E."/>
            <person name="Drula E."/>
            <person name="Courty P.E."/>
            <person name="Chicoki N."/>
            <person name="Fauchery L."/>
            <person name="Kohler A."/>
            <person name="Kuo A."/>
            <person name="Labutti K."/>
            <person name="Pangilinan J."/>
            <person name="Lipzen A."/>
            <person name="Riley R."/>
            <person name="Andreopoulos W."/>
            <person name="He G."/>
            <person name="Johnson J."/>
            <person name="Barry K.W."/>
            <person name="Grigoriev I.V."/>
            <person name="Nagy L."/>
            <person name="Hibbett D."/>
            <person name="Henrissat B."/>
            <person name="Matheny P.B."/>
            <person name="Labbe J."/>
            <person name="Martin F."/>
        </authorList>
    </citation>
    <scope>NUCLEOTIDE SEQUENCE</scope>
    <source>
        <strain evidence="1">EC-137</strain>
    </source>
</reference>
<protein>
    <submittedName>
        <fullName evidence="1">Impact family protein</fullName>
    </submittedName>
</protein>
<keyword evidence="2" id="KW-1185">Reference proteome</keyword>
<organism evidence="1 2">
    <name type="scientific">Vararia minispora EC-137</name>
    <dbReference type="NCBI Taxonomy" id="1314806"/>
    <lineage>
        <taxon>Eukaryota</taxon>
        <taxon>Fungi</taxon>
        <taxon>Dikarya</taxon>
        <taxon>Basidiomycota</taxon>
        <taxon>Agaricomycotina</taxon>
        <taxon>Agaricomycetes</taxon>
        <taxon>Russulales</taxon>
        <taxon>Lachnocladiaceae</taxon>
        <taxon>Vararia</taxon>
    </lineage>
</organism>
<dbReference type="Proteomes" id="UP000814128">
    <property type="component" value="Unassembled WGS sequence"/>
</dbReference>
<feature type="non-terminal residue" evidence="1">
    <location>
        <position position="1"/>
    </location>
</feature>
<accession>A0ACB8QQF2</accession>
<name>A0ACB8QQF2_9AGAM</name>
<evidence type="ECO:0000313" key="2">
    <source>
        <dbReference type="Proteomes" id="UP000814128"/>
    </source>
</evidence>
<evidence type="ECO:0000313" key="1">
    <source>
        <dbReference type="EMBL" id="KAI0034089.1"/>
    </source>
</evidence>
<dbReference type="EMBL" id="MU273506">
    <property type="protein sequence ID" value="KAI0034089.1"/>
    <property type="molecule type" value="Genomic_DNA"/>
</dbReference>
<gene>
    <name evidence="1" type="ORF">K488DRAFT_46319</name>
</gene>
<reference evidence="1" key="2">
    <citation type="journal article" date="2022" name="New Phytol.">
        <title>Evolutionary transition to the ectomycorrhizal habit in the genomes of a hyperdiverse lineage of mushroom-forming fungi.</title>
        <authorList>
            <person name="Looney B."/>
            <person name="Miyauchi S."/>
            <person name="Morin E."/>
            <person name="Drula E."/>
            <person name="Courty P.E."/>
            <person name="Kohler A."/>
            <person name="Kuo A."/>
            <person name="LaButti K."/>
            <person name="Pangilinan J."/>
            <person name="Lipzen A."/>
            <person name="Riley R."/>
            <person name="Andreopoulos W."/>
            <person name="He G."/>
            <person name="Johnson J."/>
            <person name="Nolan M."/>
            <person name="Tritt A."/>
            <person name="Barry K.W."/>
            <person name="Grigoriev I.V."/>
            <person name="Nagy L.G."/>
            <person name="Hibbett D."/>
            <person name="Henrissat B."/>
            <person name="Matheny P.B."/>
            <person name="Labbe J."/>
            <person name="Martin F.M."/>
        </authorList>
    </citation>
    <scope>NUCLEOTIDE SEQUENCE</scope>
    <source>
        <strain evidence="1">EC-137</strain>
    </source>
</reference>
<proteinExistence type="predicted"/>